<dbReference type="InterPro" id="IPR011990">
    <property type="entry name" value="TPR-like_helical_dom_sf"/>
</dbReference>
<sequence>MKRSGLALALAAALGGCTQLPDLQLAKRAQTGGDLATAEANFRPLAEQGFVEAQIGLADVLVQSPEPQRQAQGEALYRQAADVSPLARNKLGKWLAAKEQASVAERQEAERLLLQAIEDGDQSALLALLRLQLQDPQRLASGELEEQLRGWQARGMPQARLGWILLYRARGDYAAHLAEIRQGCEAWLSEVSECYVELVSVYRLEGAQEPLQALLERLRGDYAVGLVTPIRVKTVAAALVAEGQGEPQPELARELYAEIAPQWPDAWVSLADLLARFPQLGDGQQAVAYLEQGLAAGSSKAALSLGHLYLNGQLVPAEPRKAEQYLLQAAVEQNKAHMLLGKLYRGGQLGRIDPQKALDHLLLAARAGEPGADAALAQLFGEGRGIRINPVYAYGFALLAKEQGSAQGDVWLERMAPRLQPADLQRAREMAAQERAARAGERISQGNHKDKAQEVL</sequence>
<dbReference type="PANTHER" id="PTHR11102:SF160">
    <property type="entry name" value="ERAD-ASSOCIATED E3 UBIQUITIN-PROTEIN LIGASE COMPONENT HRD3"/>
    <property type="match status" value="1"/>
</dbReference>
<dbReference type="PROSITE" id="PS51257">
    <property type="entry name" value="PROKAR_LIPOPROTEIN"/>
    <property type="match status" value="1"/>
</dbReference>
<proteinExistence type="predicted"/>
<dbReference type="SMART" id="SM00671">
    <property type="entry name" value="SEL1"/>
    <property type="match status" value="5"/>
</dbReference>
<evidence type="ECO:0000256" key="1">
    <source>
        <dbReference type="SAM" id="MobiDB-lite"/>
    </source>
</evidence>
<organism evidence="2 3">
    <name type="scientific">Aquipseudomonas alcaligenes</name>
    <name type="common">Pseudomonas alcaligenes</name>
    <dbReference type="NCBI Taxonomy" id="43263"/>
    <lineage>
        <taxon>Bacteria</taxon>
        <taxon>Pseudomonadati</taxon>
        <taxon>Pseudomonadota</taxon>
        <taxon>Gammaproteobacteria</taxon>
        <taxon>Pseudomonadales</taxon>
        <taxon>Pseudomonadaceae</taxon>
        <taxon>Aquipseudomonas</taxon>
    </lineage>
</organism>
<dbReference type="InterPro" id="IPR006597">
    <property type="entry name" value="Sel1-like"/>
</dbReference>
<gene>
    <name evidence="2" type="ORF">SAMN05878282_104175</name>
</gene>
<protein>
    <submittedName>
        <fullName evidence="2">Alginate biosynthesis protein AlgK</fullName>
    </submittedName>
</protein>
<dbReference type="SUPFAM" id="SSF81901">
    <property type="entry name" value="HCP-like"/>
    <property type="match status" value="1"/>
</dbReference>
<dbReference type="InterPro" id="IPR050767">
    <property type="entry name" value="Sel1_AlgK"/>
</dbReference>
<reference evidence="2 3" key="1">
    <citation type="submission" date="2017-01" db="EMBL/GenBank/DDBJ databases">
        <authorList>
            <person name="Mah S.A."/>
            <person name="Swanson W.J."/>
            <person name="Moy G.W."/>
            <person name="Vacquier V.D."/>
        </authorList>
    </citation>
    <scope>NUCLEOTIDE SEQUENCE [LARGE SCALE GENOMIC DNA]</scope>
    <source>
        <strain evidence="2 3">RU36E</strain>
    </source>
</reference>
<dbReference type="Proteomes" id="UP000185841">
    <property type="component" value="Unassembled WGS sequence"/>
</dbReference>
<dbReference type="RefSeq" id="WP_076426569.1">
    <property type="nucleotide sequence ID" value="NZ_FTMP01000004.1"/>
</dbReference>
<dbReference type="EMBL" id="FTMP01000004">
    <property type="protein sequence ID" value="SIQ45338.1"/>
    <property type="molecule type" value="Genomic_DNA"/>
</dbReference>
<accession>A0A1N6SW44</accession>
<evidence type="ECO:0000313" key="3">
    <source>
        <dbReference type="Proteomes" id="UP000185841"/>
    </source>
</evidence>
<dbReference type="PANTHER" id="PTHR11102">
    <property type="entry name" value="SEL-1-LIKE PROTEIN"/>
    <property type="match status" value="1"/>
</dbReference>
<dbReference type="AlphaFoldDB" id="A0A1N6SW44"/>
<dbReference type="Gene3D" id="1.25.40.10">
    <property type="entry name" value="Tetratricopeptide repeat domain"/>
    <property type="match status" value="1"/>
</dbReference>
<evidence type="ECO:0000313" key="2">
    <source>
        <dbReference type="EMBL" id="SIQ45338.1"/>
    </source>
</evidence>
<feature type="region of interest" description="Disordered" evidence="1">
    <location>
        <begin position="429"/>
        <end position="456"/>
    </location>
</feature>
<name>A0A1N6SW44_AQUAC</name>
<dbReference type="Pfam" id="PF08238">
    <property type="entry name" value="Sel1"/>
    <property type="match status" value="3"/>
</dbReference>